<proteinExistence type="predicted"/>
<protein>
    <submittedName>
        <fullName evidence="2">Possible transcriptional regulatory protein nadr (Probably AsnC-family protein)</fullName>
    </submittedName>
</protein>
<dbReference type="EMBL" id="AANC01000009">
    <property type="protein sequence ID" value="EAQ48310.1"/>
    <property type="molecule type" value="Genomic_DNA"/>
</dbReference>
<dbReference type="RefSeq" id="WP_009778573.1">
    <property type="nucleotide sequence ID" value="NZ_CH672395.1"/>
</dbReference>
<gene>
    <name evidence="2" type="ORF">MED217_00890</name>
</gene>
<dbReference type="PANTHER" id="PTHR37512">
    <property type="entry name" value="TRIFUNCTIONAL NAD BIOSYNTHESIS/REGULATOR PROTEIN NADR"/>
    <property type="match status" value="1"/>
</dbReference>
<evidence type="ECO:0000313" key="3">
    <source>
        <dbReference type="Proteomes" id="UP000001601"/>
    </source>
</evidence>
<dbReference type="AlphaFoldDB" id="A3XQ65"/>
<dbReference type="InterPro" id="IPR052735">
    <property type="entry name" value="NAD_biosynth-regulator"/>
</dbReference>
<dbReference type="HOGENOM" id="CLU_052648_3_1_10"/>
<dbReference type="InterPro" id="IPR038727">
    <property type="entry name" value="NadR/Ttd14_AAA_dom"/>
</dbReference>
<evidence type="ECO:0000313" key="2">
    <source>
        <dbReference type="EMBL" id="EAQ48310.1"/>
    </source>
</evidence>
<feature type="domain" description="NadR/Ttd14 AAA" evidence="1">
    <location>
        <begin position="2"/>
        <end position="158"/>
    </location>
</feature>
<dbReference type="STRING" id="398720.MED217_00890"/>
<organism evidence="2 3">
    <name type="scientific">Leeuwenhoekiella blandensis (strain CECT 7118 / CCUG 51940 / KCTC 22103 / MED217)</name>
    <name type="common">Flavobacterium sp. (strain MED217)</name>
    <dbReference type="NCBI Taxonomy" id="398720"/>
    <lineage>
        <taxon>Bacteria</taxon>
        <taxon>Pseudomonadati</taxon>
        <taxon>Bacteroidota</taxon>
        <taxon>Flavobacteriia</taxon>
        <taxon>Flavobacteriales</taxon>
        <taxon>Flavobacteriaceae</taxon>
        <taxon>Leeuwenhoekiella</taxon>
    </lineage>
</organism>
<keyword evidence="3" id="KW-1185">Reference proteome</keyword>
<dbReference type="PANTHER" id="PTHR37512:SF1">
    <property type="entry name" value="NADR_TTD14 AAA DOMAIN-CONTAINING PROTEIN"/>
    <property type="match status" value="1"/>
</dbReference>
<evidence type="ECO:0000259" key="1">
    <source>
        <dbReference type="Pfam" id="PF13521"/>
    </source>
</evidence>
<dbReference type="SUPFAM" id="SSF52540">
    <property type="entry name" value="P-loop containing nucleoside triphosphate hydrolases"/>
    <property type="match status" value="1"/>
</dbReference>
<sequence length="171" mass="19944">MLFGPESSGKTTLAKKLSEYYQGTWVPEFAREYLQQKWDAEQKICEPQDILPIAIGQMKLENAAVKSEKKVVFCDTDLLETKVYSEAYYDGWCDDEVAKAALENTYDLYLLTYIDTPWQADDLRDRPDQREEMFAYFKHSLIKHGRPYLLVKGSLEDRMQLITNHLNSLLN</sequence>
<dbReference type="eggNOG" id="COG3172">
    <property type="taxonomic scope" value="Bacteria"/>
</dbReference>
<dbReference type="Pfam" id="PF13521">
    <property type="entry name" value="AAA_28"/>
    <property type="match status" value="1"/>
</dbReference>
<dbReference type="Gene3D" id="3.40.50.300">
    <property type="entry name" value="P-loop containing nucleotide triphosphate hydrolases"/>
    <property type="match status" value="1"/>
</dbReference>
<name>A3XQ65_LEEBM</name>
<reference evidence="2 3" key="1">
    <citation type="journal article" date="2007" name="Nature">
        <title>Light stimulates growth of proteorhodopsin-containing marine Flavobacteria.</title>
        <authorList>
            <person name="Gomez-Consarnau L."/>
            <person name="Gonzalez J.M."/>
            <person name="Coll-Llado M."/>
            <person name="Gourdon P."/>
            <person name="Pascher T."/>
            <person name="Neutze R."/>
            <person name="Pedros-Alio C."/>
            <person name="Pinhassi J."/>
        </authorList>
    </citation>
    <scope>NUCLEOTIDE SEQUENCE [LARGE SCALE GENOMIC DNA]</scope>
    <source>
        <strain evidence="2 3">MED217</strain>
    </source>
</reference>
<dbReference type="InterPro" id="IPR027417">
    <property type="entry name" value="P-loop_NTPase"/>
</dbReference>
<dbReference type="Proteomes" id="UP000001601">
    <property type="component" value="Unassembled WGS sequence"/>
</dbReference>
<accession>A3XQ65</accession>
<comment type="caution">
    <text evidence="2">The sequence shown here is derived from an EMBL/GenBank/DDBJ whole genome shotgun (WGS) entry which is preliminary data.</text>
</comment>